<sequence>MKHIFKSSTFTFLLIALAGLTTITSCSKHSDYDFTGTATANVRLVNTSTDAGPSKLYLNDVLRTTNAVSYGTASGYSQTYIADNTIAVQSASGTMLASSSASLDADGNYTYFLTGASGNYAILTSYDNTTTPTAGKAKVRFVQAASGLASANLLGNGVSLFAAQSFKAVTNYMEVTAGTFVFTVTSPGSEITLASSTSTTLQAGKSYIIYTSGISGATGTNALTVNVLSTNQ</sequence>
<dbReference type="Pfam" id="PF14344">
    <property type="entry name" value="DUF4397"/>
    <property type="match status" value="1"/>
</dbReference>
<reference evidence="3 4" key="1">
    <citation type="submission" date="2020-10" db="EMBL/GenBank/DDBJ databases">
        <title>Mucilaginibacter mali sp. nov., isolated from rhizosphere soil of apple orchard.</title>
        <authorList>
            <person name="Lee J.-S."/>
            <person name="Kim H.S."/>
            <person name="Kim J.-S."/>
        </authorList>
    </citation>
    <scope>NUCLEOTIDE SEQUENCE [LARGE SCALE GENOMIC DNA]</scope>
    <source>
        <strain evidence="3 4">KCTC 23157</strain>
    </source>
</reference>
<dbReference type="PROSITE" id="PS51257">
    <property type="entry name" value="PROKAR_LIPOPROTEIN"/>
    <property type="match status" value="1"/>
</dbReference>
<evidence type="ECO:0000259" key="2">
    <source>
        <dbReference type="Pfam" id="PF14344"/>
    </source>
</evidence>
<proteinExistence type="predicted"/>
<dbReference type="RefSeq" id="WP_194104369.1">
    <property type="nucleotide sequence ID" value="NZ_JADFFM010000001.1"/>
</dbReference>
<comment type="caution">
    <text evidence="3">The sequence shown here is derived from an EMBL/GenBank/DDBJ whole genome shotgun (WGS) entry which is preliminary data.</text>
</comment>
<organism evidence="3 4">
    <name type="scientific">Mucilaginibacter boryungensis</name>
    <dbReference type="NCBI Taxonomy" id="768480"/>
    <lineage>
        <taxon>Bacteria</taxon>
        <taxon>Pseudomonadati</taxon>
        <taxon>Bacteroidota</taxon>
        <taxon>Sphingobacteriia</taxon>
        <taxon>Sphingobacteriales</taxon>
        <taxon>Sphingobacteriaceae</taxon>
        <taxon>Mucilaginibacter</taxon>
    </lineage>
</organism>
<dbReference type="Proteomes" id="UP000632774">
    <property type="component" value="Unassembled WGS sequence"/>
</dbReference>
<dbReference type="InterPro" id="IPR025510">
    <property type="entry name" value="DUF4397"/>
</dbReference>
<feature type="domain" description="DUF4397" evidence="2">
    <location>
        <begin position="40"/>
        <end position="146"/>
    </location>
</feature>
<keyword evidence="4" id="KW-1185">Reference proteome</keyword>
<name>A0ABR9XC44_9SPHI</name>
<evidence type="ECO:0000256" key="1">
    <source>
        <dbReference type="SAM" id="SignalP"/>
    </source>
</evidence>
<feature type="signal peptide" evidence="1">
    <location>
        <begin position="1"/>
        <end position="18"/>
    </location>
</feature>
<keyword evidence="1" id="KW-0732">Signal</keyword>
<accession>A0ABR9XC44</accession>
<evidence type="ECO:0000313" key="4">
    <source>
        <dbReference type="Proteomes" id="UP000632774"/>
    </source>
</evidence>
<gene>
    <name evidence="3" type="ORF">IRJ18_01155</name>
</gene>
<dbReference type="EMBL" id="JADFFM010000001">
    <property type="protein sequence ID" value="MBE9664947.1"/>
    <property type="molecule type" value="Genomic_DNA"/>
</dbReference>
<evidence type="ECO:0000313" key="3">
    <source>
        <dbReference type="EMBL" id="MBE9664947.1"/>
    </source>
</evidence>
<protein>
    <submittedName>
        <fullName evidence="3">DUF4397 domain-containing protein</fullName>
    </submittedName>
</protein>
<feature type="chain" id="PRO_5046344963" evidence="1">
    <location>
        <begin position="19"/>
        <end position="232"/>
    </location>
</feature>